<evidence type="ECO:0000256" key="1">
    <source>
        <dbReference type="PROSITE-ProRule" id="PRU00117"/>
    </source>
</evidence>
<comment type="caution">
    <text evidence="4">The sequence shown here is derived from an EMBL/GenBank/DDBJ whole genome shotgun (WGS) entry which is preliminary data.</text>
</comment>
<protein>
    <submittedName>
        <fullName evidence="4">RNA binding protein, heterogenous nuclear RNP-K like protein</fullName>
    </submittedName>
</protein>
<dbReference type="Gene3D" id="3.30.310.210">
    <property type="match status" value="1"/>
</dbReference>
<dbReference type="InterPro" id="IPR036612">
    <property type="entry name" value="KH_dom_type_1_sf"/>
</dbReference>
<dbReference type="EMBL" id="JANBUL010000075">
    <property type="protein sequence ID" value="KAJ2782343.1"/>
    <property type="molecule type" value="Genomic_DNA"/>
</dbReference>
<feature type="region of interest" description="Disordered" evidence="2">
    <location>
        <begin position="1"/>
        <end position="100"/>
    </location>
</feature>
<reference evidence="4" key="1">
    <citation type="submission" date="2022-07" db="EMBL/GenBank/DDBJ databases">
        <title>Phylogenomic reconstructions and comparative analyses of Kickxellomycotina fungi.</title>
        <authorList>
            <person name="Reynolds N.K."/>
            <person name="Stajich J.E."/>
            <person name="Barry K."/>
            <person name="Grigoriev I.V."/>
            <person name="Crous P."/>
            <person name="Smith M.E."/>
        </authorList>
    </citation>
    <scope>NUCLEOTIDE SEQUENCE</scope>
    <source>
        <strain evidence="4">NBRC 105414</strain>
    </source>
</reference>
<feature type="compositionally biased region" description="Low complexity" evidence="2">
    <location>
        <begin position="308"/>
        <end position="320"/>
    </location>
</feature>
<dbReference type="SMART" id="SM00322">
    <property type="entry name" value="KH"/>
    <property type="match status" value="2"/>
</dbReference>
<evidence type="ECO:0000313" key="4">
    <source>
        <dbReference type="EMBL" id="KAJ2782343.1"/>
    </source>
</evidence>
<evidence type="ECO:0000259" key="3">
    <source>
        <dbReference type="SMART" id="SM00322"/>
    </source>
</evidence>
<dbReference type="GO" id="GO:0003723">
    <property type="term" value="F:RNA binding"/>
    <property type="evidence" value="ECO:0007669"/>
    <property type="project" value="UniProtKB-UniRule"/>
</dbReference>
<accession>A0A9W8HFE2</accession>
<feature type="compositionally biased region" description="Basic and acidic residues" evidence="2">
    <location>
        <begin position="85"/>
        <end position="100"/>
    </location>
</feature>
<feature type="compositionally biased region" description="Basic residues" evidence="2">
    <location>
        <begin position="336"/>
        <end position="347"/>
    </location>
</feature>
<dbReference type="AlphaFoldDB" id="A0A9W8HFE2"/>
<keyword evidence="5" id="KW-1185">Reference proteome</keyword>
<feature type="domain" description="K Homology" evidence="3">
    <location>
        <begin position="100"/>
        <end position="176"/>
    </location>
</feature>
<dbReference type="SUPFAM" id="SSF54791">
    <property type="entry name" value="Eukaryotic type KH-domain (KH-domain type I)"/>
    <property type="match status" value="2"/>
</dbReference>
<proteinExistence type="predicted"/>
<feature type="compositionally biased region" description="Gly residues" evidence="2">
    <location>
        <begin position="54"/>
        <end position="68"/>
    </location>
</feature>
<organism evidence="4 5">
    <name type="scientific">Coemansia javaensis</name>
    <dbReference type="NCBI Taxonomy" id="2761396"/>
    <lineage>
        <taxon>Eukaryota</taxon>
        <taxon>Fungi</taxon>
        <taxon>Fungi incertae sedis</taxon>
        <taxon>Zoopagomycota</taxon>
        <taxon>Kickxellomycotina</taxon>
        <taxon>Kickxellomycetes</taxon>
        <taxon>Kickxellales</taxon>
        <taxon>Kickxellaceae</taxon>
        <taxon>Coemansia</taxon>
    </lineage>
</organism>
<evidence type="ECO:0000313" key="5">
    <source>
        <dbReference type="Proteomes" id="UP001140217"/>
    </source>
</evidence>
<dbReference type="PROSITE" id="PS50084">
    <property type="entry name" value="KH_TYPE_1"/>
    <property type="match status" value="1"/>
</dbReference>
<feature type="domain" description="K Homology" evidence="3">
    <location>
        <begin position="196"/>
        <end position="268"/>
    </location>
</feature>
<dbReference type="InterPro" id="IPR004087">
    <property type="entry name" value="KH_dom"/>
</dbReference>
<keyword evidence="1" id="KW-0694">RNA-binding</keyword>
<dbReference type="OrthoDB" id="441329at2759"/>
<evidence type="ECO:0000256" key="2">
    <source>
        <dbReference type="SAM" id="MobiDB-lite"/>
    </source>
</evidence>
<name>A0A9W8HFE2_9FUNG</name>
<feature type="compositionally biased region" description="Basic and acidic residues" evidence="2">
    <location>
        <begin position="369"/>
        <end position="387"/>
    </location>
</feature>
<dbReference type="Proteomes" id="UP001140217">
    <property type="component" value="Unassembled WGS sequence"/>
</dbReference>
<feature type="region of interest" description="Disordered" evidence="2">
    <location>
        <begin position="304"/>
        <end position="401"/>
    </location>
</feature>
<feature type="region of interest" description="Disordered" evidence="2">
    <location>
        <begin position="270"/>
        <end position="290"/>
    </location>
</feature>
<sequence>MSDGPKRFSLSDYKSARMHARPAEAAAASAQKSELEELHLLLGTGNTPSSADSAGGGGGGGDGGGSGGHEVLRTPGTRSRSRSRSRYERDSGRRRSPSRDKISMRCVFPYEDGGIIIGLRGAHLLKLRDAAPDVDWHISNETNDRQDRILVIRGTVKHVSEAFCVLAEHFISQGMHIDYPPQMRGRGMEEVDRSAPLVPIRLLIPHKSCGAIIGQKSETLINTRVACAARRVYVYRERIADSRERVVEVVGTPRSIAKVMMVLGGQVARTLTNDQRESEPYTPERDGLRNFLCRQGVPHLRVGLESFRPSSDPDAAASARPADEGSPSLTPPVHSSSRRGAPRKRSRSAASARSRSPSRKPLRGSNQDRGSRRSDDKKDWDLEREDAAMDLNGGSHSVGALDAGMGWVESARGPEAADQSGVGGGSW</sequence>
<feature type="compositionally biased region" description="Basic and acidic residues" evidence="2">
    <location>
        <begin position="274"/>
        <end position="288"/>
    </location>
</feature>
<gene>
    <name evidence="4" type="primary">HEK2_1</name>
    <name evidence="4" type="ORF">H4R18_002327</name>
</gene>